<keyword evidence="3" id="KW-1185">Reference proteome</keyword>
<gene>
    <name evidence="2" type="ORF">OKA05_17610</name>
</gene>
<evidence type="ECO:0000313" key="3">
    <source>
        <dbReference type="Proteomes" id="UP001320876"/>
    </source>
</evidence>
<comment type="caution">
    <text evidence="2">The sequence shown here is derived from an EMBL/GenBank/DDBJ whole genome shotgun (WGS) entry which is preliminary data.</text>
</comment>
<accession>A0ABT3GLK5</accession>
<organism evidence="2 3">
    <name type="scientific">Luteolibacter arcticus</name>
    <dbReference type="NCBI Taxonomy" id="1581411"/>
    <lineage>
        <taxon>Bacteria</taxon>
        <taxon>Pseudomonadati</taxon>
        <taxon>Verrucomicrobiota</taxon>
        <taxon>Verrucomicrobiia</taxon>
        <taxon>Verrucomicrobiales</taxon>
        <taxon>Verrucomicrobiaceae</taxon>
        <taxon>Luteolibacter</taxon>
    </lineage>
</organism>
<feature type="compositionally biased region" description="Basic and acidic residues" evidence="1">
    <location>
        <begin position="307"/>
        <end position="319"/>
    </location>
</feature>
<dbReference type="PANTHER" id="PTHR37467">
    <property type="entry name" value="EXPORTED CALCIUM-BINDING GLYCOPROTEIN-RELATED"/>
    <property type="match status" value="1"/>
</dbReference>
<evidence type="ECO:0000256" key="1">
    <source>
        <dbReference type="SAM" id="MobiDB-lite"/>
    </source>
</evidence>
<feature type="region of interest" description="Disordered" evidence="1">
    <location>
        <begin position="256"/>
        <end position="334"/>
    </location>
</feature>
<reference evidence="2 3" key="1">
    <citation type="submission" date="2022-10" db="EMBL/GenBank/DDBJ databases">
        <title>Luteolibacter arcticus strain CCTCC AB 2014275, whole genome shotgun sequencing project.</title>
        <authorList>
            <person name="Zhao G."/>
            <person name="Shen L."/>
        </authorList>
    </citation>
    <scope>NUCLEOTIDE SEQUENCE [LARGE SCALE GENOMIC DNA]</scope>
    <source>
        <strain evidence="2 3">CCTCC AB 2014275</strain>
    </source>
</reference>
<dbReference type="PANTHER" id="PTHR37467:SF1">
    <property type="entry name" value="EXPORTED CALCIUM-BINDING GLYCOPROTEIN"/>
    <property type="match status" value="1"/>
</dbReference>
<dbReference type="InterPro" id="IPR053180">
    <property type="entry name" value="Ca-binding_acidic-repeat"/>
</dbReference>
<proteinExistence type="predicted"/>
<feature type="region of interest" description="Disordered" evidence="1">
    <location>
        <begin position="62"/>
        <end position="90"/>
    </location>
</feature>
<feature type="compositionally biased region" description="Basic and acidic residues" evidence="1">
    <location>
        <begin position="80"/>
        <end position="90"/>
    </location>
</feature>
<evidence type="ECO:0000313" key="2">
    <source>
        <dbReference type="EMBL" id="MCW1924388.1"/>
    </source>
</evidence>
<protein>
    <submittedName>
        <fullName evidence="2">MSCRAMM family adhesin SdrC</fullName>
    </submittedName>
</protein>
<feature type="compositionally biased region" description="Basic and acidic residues" evidence="1">
    <location>
        <begin position="256"/>
        <end position="266"/>
    </location>
</feature>
<name>A0ABT3GLK5_9BACT</name>
<dbReference type="EMBL" id="JAPDDT010000008">
    <property type="protein sequence ID" value="MCW1924388.1"/>
    <property type="molecule type" value="Genomic_DNA"/>
</dbReference>
<sequence length="625" mass="65298">MPGQLIGTESFTYADGGIANRAGGAGFNRDHFDKVATAGASDWDPVVGNPVVAGNVLTTDNSSAKREYNGPVEGVGNGGDDGRDDHERSGAVRAPGRVFYRFTMTRGPETTWSGASSYDFGSERVFFGVPGGTGPATGDYEFGCCGDGLHYFTGIPADTATHTLVAVLDFDHDFIGLWLDPTAADFYDPVDGSNSTDAGGAYTADLWSTAVRLGSSAGGITTWDDLTVALDPVSVGLMDHADVDSDGLPASFEVLHGLDDRDDGSSKESAPGAKDGPNGALGDPDRDKVGNLAEYGDGTFPDAADSDLDRMEDAREKSLGTDPLNPDSDRDALCDSDEVDLHSTDPLLADSDGDGTADFTEVALGSALEKHGNMELVGLDFFDDYTDGTIAGFTGGRGWDYDNVALPETFTGHTTLKSPWTSFHGAPVIKSGTLLTRSSSAKRAFHGGSASAKSAVGELSGAWQEDAAATGVNGSNVLYVKVNLTRQEGVWWSGFSLYDFDRERIYVGVPFAANPQSGQHEFAIEQASDGTPAYSGIAPVAGSSYTLVARFDFANSRVDLRVNPDLAAAEESSPIAATLRISPAQMKATGIRLGSGGTGATIWDQLVVGTAWNSLQALPSNSGDD</sequence>
<dbReference type="Proteomes" id="UP001320876">
    <property type="component" value="Unassembled WGS sequence"/>
</dbReference>